<accession>A0A368TZ85</accession>
<name>A0A368TZ85_9GAMM</name>
<protein>
    <recommendedName>
        <fullName evidence="4">TFIIS-type domain-containing protein</fullName>
    </recommendedName>
</protein>
<sequence>MADITSRLEAVKEGIRKLSKLAGDEQAEAARQLAAKLGTDLDRVAAEAPAQPSTTPLPKKAPPLVPRHEETRCPVCSLRSFTYQKGTMRESVDSDTGFEAFYHCLSCGHEAWHEAVPN</sequence>
<feature type="region of interest" description="Disordered" evidence="1">
    <location>
        <begin position="46"/>
        <end position="68"/>
    </location>
</feature>
<dbReference type="AlphaFoldDB" id="A0A368TZ85"/>
<dbReference type="Gene3D" id="2.20.25.10">
    <property type="match status" value="1"/>
</dbReference>
<evidence type="ECO:0008006" key="4">
    <source>
        <dbReference type="Google" id="ProtNLM"/>
    </source>
</evidence>
<organism evidence="2 3">
    <name type="scientific">Billgrantia montanilacus</name>
    <dbReference type="NCBI Taxonomy" id="2282305"/>
    <lineage>
        <taxon>Bacteria</taxon>
        <taxon>Pseudomonadati</taxon>
        <taxon>Pseudomonadota</taxon>
        <taxon>Gammaproteobacteria</taxon>
        <taxon>Oceanospirillales</taxon>
        <taxon>Halomonadaceae</taxon>
        <taxon>Billgrantia</taxon>
    </lineage>
</organism>
<evidence type="ECO:0000313" key="2">
    <source>
        <dbReference type="EMBL" id="RCV90095.1"/>
    </source>
</evidence>
<dbReference type="OrthoDB" id="6167713at2"/>
<dbReference type="RefSeq" id="WP_114478382.1">
    <property type="nucleotide sequence ID" value="NZ_QPII01000004.1"/>
</dbReference>
<gene>
    <name evidence="2" type="ORF">DU505_07520</name>
</gene>
<evidence type="ECO:0000313" key="3">
    <source>
        <dbReference type="Proteomes" id="UP000252405"/>
    </source>
</evidence>
<reference evidence="2 3" key="1">
    <citation type="submission" date="2018-07" db="EMBL/GenBank/DDBJ databases">
        <title>Halomonas montanilacus sp. nov., isolated from Lake Pengyan on Tibetan Plateau.</title>
        <authorList>
            <person name="Lu H."/>
            <person name="Xing P."/>
            <person name="Wu Q."/>
        </authorList>
    </citation>
    <scope>NUCLEOTIDE SEQUENCE [LARGE SCALE GENOMIC DNA]</scope>
    <source>
        <strain evidence="2 3">PYC7W</strain>
    </source>
</reference>
<keyword evidence="3" id="KW-1185">Reference proteome</keyword>
<proteinExistence type="predicted"/>
<dbReference type="EMBL" id="QPII01000004">
    <property type="protein sequence ID" value="RCV90095.1"/>
    <property type="molecule type" value="Genomic_DNA"/>
</dbReference>
<evidence type="ECO:0000256" key="1">
    <source>
        <dbReference type="SAM" id="MobiDB-lite"/>
    </source>
</evidence>
<dbReference type="Proteomes" id="UP000252405">
    <property type="component" value="Unassembled WGS sequence"/>
</dbReference>
<comment type="caution">
    <text evidence="2">The sequence shown here is derived from an EMBL/GenBank/DDBJ whole genome shotgun (WGS) entry which is preliminary data.</text>
</comment>